<comment type="caution">
    <text evidence="1">The sequence shown here is derived from an EMBL/GenBank/DDBJ whole genome shotgun (WGS) entry which is preliminary data.</text>
</comment>
<keyword evidence="1" id="KW-0808">Transferase</keyword>
<proteinExistence type="predicted"/>
<accession>A0A8J3IWB0</accession>
<evidence type="ECO:0000313" key="2">
    <source>
        <dbReference type="Proteomes" id="UP000597444"/>
    </source>
</evidence>
<reference evidence="1" key="1">
    <citation type="submission" date="2020-10" db="EMBL/GenBank/DDBJ databases">
        <title>Taxonomic study of unclassified bacteria belonging to the class Ktedonobacteria.</title>
        <authorList>
            <person name="Yabe S."/>
            <person name="Wang C.M."/>
            <person name="Zheng Y."/>
            <person name="Sakai Y."/>
            <person name="Cavaletti L."/>
            <person name="Monciardini P."/>
            <person name="Donadio S."/>
        </authorList>
    </citation>
    <scope>NUCLEOTIDE SEQUENCE</scope>
    <source>
        <strain evidence="1">ID150040</strain>
    </source>
</reference>
<protein>
    <submittedName>
        <fullName evidence="1">Glycosyl transferase</fullName>
    </submittedName>
</protein>
<dbReference type="AlphaFoldDB" id="A0A8J3IWB0"/>
<organism evidence="1 2">
    <name type="scientific">Reticulibacter mediterranei</name>
    <dbReference type="NCBI Taxonomy" id="2778369"/>
    <lineage>
        <taxon>Bacteria</taxon>
        <taxon>Bacillati</taxon>
        <taxon>Chloroflexota</taxon>
        <taxon>Ktedonobacteria</taxon>
        <taxon>Ktedonobacterales</taxon>
        <taxon>Reticulibacteraceae</taxon>
        <taxon>Reticulibacter</taxon>
    </lineage>
</organism>
<sequence>MARKAAVVVWARHSRRAETLAAELGGSVRNFYEQPLKGFWLTGLRYLVQGWRTWLFLNQERPALVVVQSPPVFAALVVALWCGLSRLYGCRAAYVIDCHSGSFYSRRWRWFQPLQRWLSRRALVTLVASEDALEIVRKRWHARSIFLVDGLPSLSPARGSVGSEGEARVAVISSFDYDEPLSEIFAAARMLPDVTFYLSGDVQRMPPEMLKQKPTNAVLTGFLPENYYSGLLSNVHGLIVLTTEPHVLNCGAYEALAMTKPVVVSDWPEMRGCFTRGFVYVSNTARAIASGVKKMLDEREVLAQEIMTMRTELVTKRQGNFNEFIELIEQKTL</sequence>
<name>A0A8J3IWB0_9CHLR</name>
<dbReference type="RefSeq" id="WP_220208781.1">
    <property type="nucleotide sequence ID" value="NZ_BNJK01000002.1"/>
</dbReference>
<dbReference type="Gene3D" id="3.40.50.2000">
    <property type="entry name" value="Glycogen Phosphorylase B"/>
    <property type="match status" value="2"/>
</dbReference>
<keyword evidence="2" id="KW-1185">Reference proteome</keyword>
<dbReference type="EMBL" id="BNJK01000002">
    <property type="protein sequence ID" value="GHO98010.1"/>
    <property type="molecule type" value="Genomic_DNA"/>
</dbReference>
<dbReference type="GO" id="GO:0016740">
    <property type="term" value="F:transferase activity"/>
    <property type="evidence" value="ECO:0007669"/>
    <property type="project" value="UniProtKB-KW"/>
</dbReference>
<gene>
    <name evidence="1" type="ORF">KSF_080580</name>
</gene>
<dbReference type="SUPFAM" id="SSF53756">
    <property type="entry name" value="UDP-Glycosyltransferase/glycogen phosphorylase"/>
    <property type="match status" value="1"/>
</dbReference>
<dbReference type="Proteomes" id="UP000597444">
    <property type="component" value="Unassembled WGS sequence"/>
</dbReference>
<evidence type="ECO:0000313" key="1">
    <source>
        <dbReference type="EMBL" id="GHO98010.1"/>
    </source>
</evidence>